<name>A0A1N7NNZ4_9RHOB</name>
<keyword evidence="2" id="KW-0472">Membrane</keyword>
<gene>
    <name evidence="3" type="ORF">SAMN05421774_10414</name>
</gene>
<feature type="transmembrane region" description="Helical" evidence="2">
    <location>
        <begin position="172"/>
        <end position="189"/>
    </location>
</feature>
<dbReference type="Proteomes" id="UP000186141">
    <property type="component" value="Unassembled WGS sequence"/>
</dbReference>
<evidence type="ECO:0000313" key="3">
    <source>
        <dbReference type="EMBL" id="SIS99939.1"/>
    </source>
</evidence>
<dbReference type="STRING" id="1086013.SAMN05421774_10414"/>
<dbReference type="PANTHER" id="PTHR38592:SF3">
    <property type="entry name" value="BLL4819 PROTEIN"/>
    <property type="match status" value="1"/>
</dbReference>
<feature type="transmembrane region" description="Helical" evidence="2">
    <location>
        <begin position="87"/>
        <end position="108"/>
    </location>
</feature>
<dbReference type="AlphaFoldDB" id="A0A1N7NNZ4"/>
<sequence>MSDQPFARSTPRDHRIDLIRGVALTMIFINHVPGNMFERVTSRNFGFSDAAEAFVLLAGISAALAYGRGFSDGVVWRAALRPWGRAWSLYQVHLMLSLAVLALVAGLMRFGGNPALMLGDNFDALLRDPLGVFVGLPLMLHQFGYVNILPLYVLLLLATPAALWLGIRRPMGLLAGSVGLWLLAGTARVNLTTYPGLNGWFLNPLSWQLIFVVGLLIGLRLKAGQRLVPVHPKLVALAAGYLGVSLVWVSVPQVAHGGRALLGALADLGVPRLFVQFDKGYVELPRLLHVLSLAYLASAWPALRTAATAPGLRLLAVMGRQALPVFAFGTMLSFVARILRLMLDEAGYPAGLTLDASIILGGIALQIGLALLCEAAKSRKPQESPLPDAMPATGATLAPPGTIRPIPPKTAAAMRALPRARQDHPQPA</sequence>
<keyword evidence="2" id="KW-0812">Transmembrane</keyword>
<evidence type="ECO:0008006" key="5">
    <source>
        <dbReference type="Google" id="ProtNLM"/>
    </source>
</evidence>
<evidence type="ECO:0000256" key="2">
    <source>
        <dbReference type="SAM" id="Phobius"/>
    </source>
</evidence>
<organism evidence="3 4">
    <name type="scientific">Gemmobacter megaterium</name>
    <dbReference type="NCBI Taxonomy" id="1086013"/>
    <lineage>
        <taxon>Bacteria</taxon>
        <taxon>Pseudomonadati</taxon>
        <taxon>Pseudomonadota</taxon>
        <taxon>Alphaproteobacteria</taxon>
        <taxon>Rhodobacterales</taxon>
        <taxon>Paracoccaceae</taxon>
        <taxon>Gemmobacter</taxon>
    </lineage>
</organism>
<feature type="transmembrane region" description="Helical" evidence="2">
    <location>
        <begin position="201"/>
        <end position="221"/>
    </location>
</feature>
<feature type="transmembrane region" description="Helical" evidence="2">
    <location>
        <begin position="233"/>
        <end position="251"/>
    </location>
</feature>
<dbReference type="Pfam" id="PF10129">
    <property type="entry name" value="OpgC_C"/>
    <property type="match status" value="1"/>
</dbReference>
<feature type="region of interest" description="Disordered" evidence="1">
    <location>
        <begin position="382"/>
        <end position="428"/>
    </location>
</feature>
<proteinExistence type="predicted"/>
<protein>
    <recommendedName>
        <fullName evidence="5">OpgC protein</fullName>
    </recommendedName>
</protein>
<reference evidence="3 4" key="1">
    <citation type="submission" date="2017-01" db="EMBL/GenBank/DDBJ databases">
        <authorList>
            <person name="Mah S.A."/>
            <person name="Swanson W.J."/>
            <person name="Moy G.W."/>
            <person name="Vacquier V.D."/>
        </authorList>
    </citation>
    <scope>NUCLEOTIDE SEQUENCE [LARGE SCALE GENOMIC DNA]</scope>
    <source>
        <strain evidence="3 4">DSM 26375</strain>
    </source>
</reference>
<accession>A0A1N7NNZ4</accession>
<evidence type="ECO:0000256" key="1">
    <source>
        <dbReference type="SAM" id="MobiDB-lite"/>
    </source>
</evidence>
<dbReference type="PIRSF" id="PIRSF028704">
    <property type="entry name" value="UPC028704"/>
    <property type="match status" value="1"/>
</dbReference>
<dbReference type="RefSeq" id="WP_076531681.1">
    <property type="nucleotide sequence ID" value="NZ_BMEH01000004.1"/>
</dbReference>
<evidence type="ECO:0000313" key="4">
    <source>
        <dbReference type="Proteomes" id="UP000186141"/>
    </source>
</evidence>
<dbReference type="OrthoDB" id="9775975at2"/>
<dbReference type="InterPro" id="IPR014550">
    <property type="entry name" value="UCP028704_OpgC"/>
</dbReference>
<feature type="transmembrane region" description="Helical" evidence="2">
    <location>
        <begin position="352"/>
        <end position="372"/>
    </location>
</feature>
<keyword evidence="2" id="KW-1133">Transmembrane helix</keyword>
<keyword evidence="4" id="KW-1185">Reference proteome</keyword>
<feature type="transmembrane region" description="Helical" evidence="2">
    <location>
        <begin position="143"/>
        <end position="165"/>
    </location>
</feature>
<dbReference type="EMBL" id="FTOT01000004">
    <property type="protein sequence ID" value="SIS99939.1"/>
    <property type="molecule type" value="Genomic_DNA"/>
</dbReference>
<dbReference type="PANTHER" id="PTHR38592">
    <property type="entry name" value="BLL4819 PROTEIN"/>
    <property type="match status" value="1"/>
</dbReference>
<feature type="transmembrane region" description="Helical" evidence="2">
    <location>
        <begin position="323"/>
        <end position="340"/>
    </location>
</feature>